<comment type="cofactor">
    <cofactor evidence="1">
        <name>Mg(2+)</name>
        <dbReference type="ChEBI" id="CHEBI:18420"/>
    </cofactor>
</comment>
<dbReference type="PROSITE" id="PS51462">
    <property type="entry name" value="NUDIX"/>
    <property type="match status" value="1"/>
</dbReference>
<protein>
    <submittedName>
        <fullName evidence="4">NUDIX domain-containing protein</fullName>
    </submittedName>
</protein>
<dbReference type="RefSeq" id="WP_344664642.1">
    <property type="nucleotide sequence ID" value="NZ_BAAAQN010000006.1"/>
</dbReference>
<comment type="caution">
    <text evidence="4">The sequence shown here is derived from an EMBL/GenBank/DDBJ whole genome shotgun (WGS) entry which is preliminary data.</text>
</comment>
<dbReference type="PROSITE" id="PS00893">
    <property type="entry name" value="NUDIX_BOX"/>
    <property type="match status" value="1"/>
</dbReference>
<dbReference type="CDD" id="cd02883">
    <property type="entry name" value="NUDIX_Hydrolase"/>
    <property type="match status" value="1"/>
</dbReference>
<evidence type="ECO:0000313" key="4">
    <source>
        <dbReference type="EMBL" id="GAA2018706.1"/>
    </source>
</evidence>
<dbReference type="InterPro" id="IPR000086">
    <property type="entry name" value="NUDIX_hydrolase_dom"/>
</dbReference>
<keyword evidence="5" id="KW-1185">Reference proteome</keyword>
<dbReference type="Pfam" id="PF00293">
    <property type="entry name" value="NUDIX"/>
    <property type="match status" value="1"/>
</dbReference>
<evidence type="ECO:0000256" key="2">
    <source>
        <dbReference type="ARBA" id="ARBA00022801"/>
    </source>
</evidence>
<dbReference type="PANTHER" id="PTHR43046">
    <property type="entry name" value="GDP-MANNOSE MANNOSYL HYDROLASE"/>
    <property type="match status" value="1"/>
</dbReference>
<accession>A0ABP5F6P6</accession>
<dbReference type="InterPro" id="IPR020084">
    <property type="entry name" value="NUDIX_hydrolase_CS"/>
</dbReference>
<gene>
    <name evidence="4" type="ORF">GCM10009839_13650</name>
</gene>
<keyword evidence="2" id="KW-0378">Hydrolase</keyword>
<dbReference type="SUPFAM" id="SSF55811">
    <property type="entry name" value="Nudix"/>
    <property type="match status" value="1"/>
</dbReference>
<name>A0ABP5F6P6_9ACTN</name>
<feature type="domain" description="Nudix hydrolase" evidence="3">
    <location>
        <begin position="5"/>
        <end position="127"/>
    </location>
</feature>
<dbReference type="InterPro" id="IPR015797">
    <property type="entry name" value="NUDIX_hydrolase-like_dom_sf"/>
</dbReference>
<dbReference type="Gene3D" id="3.90.79.10">
    <property type="entry name" value="Nucleoside Triphosphate Pyrophosphohydrolase"/>
    <property type="match status" value="1"/>
</dbReference>
<organism evidence="4 5">
    <name type="scientific">Catenulispora yoronensis</name>
    <dbReference type="NCBI Taxonomy" id="450799"/>
    <lineage>
        <taxon>Bacteria</taxon>
        <taxon>Bacillati</taxon>
        <taxon>Actinomycetota</taxon>
        <taxon>Actinomycetes</taxon>
        <taxon>Catenulisporales</taxon>
        <taxon>Catenulisporaceae</taxon>
        <taxon>Catenulispora</taxon>
    </lineage>
</organism>
<evidence type="ECO:0000259" key="3">
    <source>
        <dbReference type="PROSITE" id="PS51462"/>
    </source>
</evidence>
<reference evidence="5" key="1">
    <citation type="journal article" date="2019" name="Int. J. Syst. Evol. Microbiol.">
        <title>The Global Catalogue of Microorganisms (GCM) 10K type strain sequencing project: providing services to taxonomists for standard genome sequencing and annotation.</title>
        <authorList>
            <consortium name="The Broad Institute Genomics Platform"/>
            <consortium name="The Broad Institute Genome Sequencing Center for Infectious Disease"/>
            <person name="Wu L."/>
            <person name="Ma J."/>
        </authorList>
    </citation>
    <scope>NUCLEOTIDE SEQUENCE [LARGE SCALE GENOMIC DNA]</scope>
    <source>
        <strain evidence="5">JCM 16014</strain>
    </source>
</reference>
<dbReference type="PANTHER" id="PTHR43046:SF14">
    <property type="entry name" value="MUTT_NUDIX FAMILY PROTEIN"/>
    <property type="match status" value="1"/>
</dbReference>
<evidence type="ECO:0000256" key="1">
    <source>
        <dbReference type="ARBA" id="ARBA00001946"/>
    </source>
</evidence>
<dbReference type="EMBL" id="BAAAQN010000006">
    <property type="protein sequence ID" value="GAA2018706.1"/>
    <property type="molecule type" value="Genomic_DNA"/>
</dbReference>
<proteinExistence type="predicted"/>
<sequence length="142" mass="15581">MPEHYRHSVSVAGVVVRDDGKILVIRRADNGQIQAPGGILEQEEAIEAGLVREVLEETGYQVRPQRLTGVYKNMVLGVVALVYRCELIGGSATPNSEAKEILWLDRQEVENSAVEAFSVRITDALDGDWPAVRSHDGTKLVS</sequence>
<dbReference type="Proteomes" id="UP001500751">
    <property type="component" value="Unassembled WGS sequence"/>
</dbReference>
<evidence type="ECO:0000313" key="5">
    <source>
        <dbReference type="Proteomes" id="UP001500751"/>
    </source>
</evidence>